<dbReference type="PROSITE" id="PS51257">
    <property type="entry name" value="PROKAR_LIPOPROTEIN"/>
    <property type="match status" value="1"/>
</dbReference>
<proteinExistence type="predicted"/>
<evidence type="ECO:0000313" key="3">
    <source>
        <dbReference type="Proteomes" id="UP000326659"/>
    </source>
</evidence>
<dbReference type="RefSeq" id="WP_151187449.1">
    <property type="nucleotide sequence ID" value="NZ_CP043626.1"/>
</dbReference>
<dbReference type="OrthoDB" id="6895606at2"/>
<protein>
    <submittedName>
        <fullName evidence="2">Uncharacterized protein</fullName>
    </submittedName>
</protein>
<name>A0A9X7MZA1_PSEDE</name>
<sequence>MNIQSKWLTAMLIPVCLLAGCKGSDQTPASDAKATAQQHLGTLDYPALPIIRNAVFSMSPLVDGKRNPAVMQQICGLARGESTQADVDRFVAASGESAQHLKEKGGVTALLVNGNHAGQQIACAAYLATAPMIQVDGNEFIAPRKGADGKLQVDQARLGEVMAVRMALARTDAEYFTLIAEKLQQTPGLTDAQYQSRTRELFSELAPAYLKRVKEQMPPAGTRFDLKQMDSERFAFSTSNGGEYEYTSDGMTLRQDNITWYGDGQLMGQPHTLKVAYYPHAVTQIVDHP</sequence>
<feature type="chain" id="PRO_5040765381" evidence="1">
    <location>
        <begin position="20"/>
        <end position="289"/>
    </location>
</feature>
<gene>
    <name evidence="2" type="ORF">F1C79_11155</name>
</gene>
<evidence type="ECO:0000313" key="2">
    <source>
        <dbReference type="EMBL" id="QEY72123.1"/>
    </source>
</evidence>
<dbReference type="KEGG" id="pden:F1C79_11155"/>
<dbReference type="AlphaFoldDB" id="A0A9X7MZA1"/>
<reference evidence="2 3" key="1">
    <citation type="submission" date="2019-09" db="EMBL/GenBank/DDBJ databases">
        <title>Prosopis cineraria nodule microbiome.</title>
        <authorList>
            <person name="Chaluvadi S.R."/>
            <person name="Ali R."/>
            <person name="Wang X."/>
        </authorList>
    </citation>
    <scope>NUCLEOTIDE SEQUENCE [LARGE SCALE GENOMIC DNA]</scope>
    <source>
        <strain evidence="2 3">BG1</strain>
    </source>
</reference>
<keyword evidence="3" id="KW-1185">Reference proteome</keyword>
<dbReference type="EMBL" id="CP043626">
    <property type="protein sequence ID" value="QEY72123.1"/>
    <property type="molecule type" value="Genomic_DNA"/>
</dbReference>
<keyword evidence="1" id="KW-0732">Signal</keyword>
<dbReference type="Proteomes" id="UP000326659">
    <property type="component" value="Chromosome"/>
</dbReference>
<evidence type="ECO:0000256" key="1">
    <source>
        <dbReference type="SAM" id="SignalP"/>
    </source>
</evidence>
<organism evidence="2 3">
    <name type="scientific">Pseudomonas denitrificans</name>
    <dbReference type="NCBI Taxonomy" id="43306"/>
    <lineage>
        <taxon>Bacteria</taxon>
        <taxon>Pseudomonadati</taxon>
        <taxon>Pseudomonadota</taxon>
        <taxon>Gammaproteobacteria</taxon>
        <taxon>Pseudomonadales</taxon>
        <taxon>Pseudomonadaceae</taxon>
        <taxon>Halopseudomonas</taxon>
    </lineage>
</organism>
<accession>A0A9X7MZA1</accession>
<feature type="signal peptide" evidence="1">
    <location>
        <begin position="1"/>
        <end position="19"/>
    </location>
</feature>